<keyword evidence="3" id="KW-1185">Reference proteome</keyword>
<keyword evidence="1" id="KW-1133">Transmembrane helix</keyword>
<organism evidence="2 3">
    <name type="scientific">Planococcus versutus</name>
    <dbReference type="NCBI Taxonomy" id="1302659"/>
    <lineage>
        <taxon>Bacteria</taxon>
        <taxon>Bacillati</taxon>
        <taxon>Bacillota</taxon>
        <taxon>Bacilli</taxon>
        <taxon>Bacillales</taxon>
        <taxon>Caryophanaceae</taxon>
        <taxon>Planococcus</taxon>
    </lineage>
</organism>
<name>A0A1B1RX61_9BACL</name>
<dbReference type="STRING" id="1302659.I858_000325"/>
<evidence type="ECO:0000313" key="3">
    <source>
        <dbReference type="Proteomes" id="UP000053354"/>
    </source>
</evidence>
<proteinExistence type="predicted"/>
<sequence length="94" mass="10708">MVLTIFFDLSRIASMGAILYLVMDMIIHWGVFKHLREKIEANSVIVLTALLLDAVILTAFVWVKISSDLFVVGVSFVFILLIFIGERFFLKRTA</sequence>
<gene>
    <name evidence="2" type="ORF">I858_000325</name>
</gene>
<protein>
    <recommendedName>
        <fullName evidence="4">Amino acid permease</fullName>
    </recommendedName>
</protein>
<dbReference type="EMBL" id="CP016540">
    <property type="protein sequence ID" value="ANU25522.1"/>
    <property type="molecule type" value="Genomic_DNA"/>
</dbReference>
<evidence type="ECO:0000313" key="2">
    <source>
        <dbReference type="EMBL" id="ANU25522.1"/>
    </source>
</evidence>
<feature type="transmembrane region" description="Helical" evidence="1">
    <location>
        <begin position="12"/>
        <end position="32"/>
    </location>
</feature>
<evidence type="ECO:0008006" key="4">
    <source>
        <dbReference type="Google" id="ProtNLM"/>
    </source>
</evidence>
<keyword evidence="1" id="KW-0472">Membrane</keyword>
<dbReference type="KEGG" id="pll:I858_000325"/>
<keyword evidence="1" id="KW-0812">Transmembrane</keyword>
<reference evidence="2" key="1">
    <citation type="submission" date="2016-10" db="EMBL/GenBank/DDBJ databases">
        <authorList>
            <person name="See-Too W.S."/>
        </authorList>
    </citation>
    <scope>NUCLEOTIDE SEQUENCE</scope>
    <source>
        <strain evidence="2">L10.15</strain>
    </source>
</reference>
<dbReference type="AlphaFoldDB" id="A0A1B1RX61"/>
<feature type="transmembrane region" description="Helical" evidence="1">
    <location>
        <begin position="44"/>
        <end position="63"/>
    </location>
</feature>
<accession>A0A1B1RX61</accession>
<evidence type="ECO:0000256" key="1">
    <source>
        <dbReference type="SAM" id="Phobius"/>
    </source>
</evidence>
<feature type="transmembrane region" description="Helical" evidence="1">
    <location>
        <begin position="69"/>
        <end position="90"/>
    </location>
</feature>
<dbReference type="Proteomes" id="UP000053354">
    <property type="component" value="Chromosome"/>
</dbReference>